<keyword evidence="2" id="KW-1185">Reference proteome</keyword>
<gene>
    <name evidence="1" type="ORF">SCAR479_09019</name>
</gene>
<protein>
    <submittedName>
        <fullName evidence="1">Uncharacterized protein</fullName>
    </submittedName>
</protein>
<accession>A0ABR2XL47</accession>
<organism evidence="1 2">
    <name type="scientific">Seiridium cardinale</name>
    <dbReference type="NCBI Taxonomy" id="138064"/>
    <lineage>
        <taxon>Eukaryota</taxon>
        <taxon>Fungi</taxon>
        <taxon>Dikarya</taxon>
        <taxon>Ascomycota</taxon>
        <taxon>Pezizomycotina</taxon>
        <taxon>Sordariomycetes</taxon>
        <taxon>Xylariomycetidae</taxon>
        <taxon>Amphisphaeriales</taxon>
        <taxon>Sporocadaceae</taxon>
        <taxon>Seiridium</taxon>
    </lineage>
</organism>
<proteinExistence type="predicted"/>
<evidence type="ECO:0000313" key="2">
    <source>
        <dbReference type="Proteomes" id="UP001465668"/>
    </source>
</evidence>
<dbReference type="EMBL" id="JARVKM010000042">
    <property type="protein sequence ID" value="KAK9774414.1"/>
    <property type="molecule type" value="Genomic_DNA"/>
</dbReference>
<name>A0ABR2XL47_9PEZI</name>
<sequence length="196" mass="22630">MVARTGSNHWSEPPHAQDWNTYYPGLAENIQISSPRPSHLKYWALIELDPRKFNSRLDKAIDGKLASDTEKTYIADRAKRMIDEDRKDVTEVQAAEENYSTTATMARTDPPFDFLRDMNSLQTYGEQAKVLVVARRREGHNLKDLLAEVVAALEIHNARSLRLLGHPGYEDCRRIWEWYRVLKTHILFAQQGHVEG</sequence>
<comment type="caution">
    <text evidence="1">The sequence shown here is derived from an EMBL/GenBank/DDBJ whole genome shotgun (WGS) entry which is preliminary data.</text>
</comment>
<dbReference type="Proteomes" id="UP001465668">
    <property type="component" value="Unassembled WGS sequence"/>
</dbReference>
<evidence type="ECO:0000313" key="1">
    <source>
        <dbReference type="EMBL" id="KAK9774414.1"/>
    </source>
</evidence>
<reference evidence="1 2" key="1">
    <citation type="submission" date="2024-02" db="EMBL/GenBank/DDBJ databases">
        <title>First draft genome assembly of two strains of Seiridium cardinale.</title>
        <authorList>
            <person name="Emiliani G."/>
            <person name="Scali E."/>
        </authorList>
    </citation>
    <scope>NUCLEOTIDE SEQUENCE [LARGE SCALE GENOMIC DNA]</scope>
    <source>
        <strain evidence="1 2">BM-138-000479</strain>
    </source>
</reference>